<feature type="region of interest" description="Disordered" evidence="1">
    <location>
        <begin position="19"/>
        <end position="50"/>
    </location>
</feature>
<dbReference type="Pfam" id="PF03646">
    <property type="entry name" value="FlaG"/>
    <property type="match status" value="1"/>
</dbReference>
<evidence type="ECO:0000313" key="2">
    <source>
        <dbReference type="EMBL" id="TRX74454.1"/>
    </source>
</evidence>
<proteinExistence type="predicted"/>
<dbReference type="PANTHER" id="PTHR37166">
    <property type="entry name" value="PROTEIN FLAG"/>
    <property type="match status" value="1"/>
</dbReference>
<dbReference type="Gene3D" id="3.30.160.170">
    <property type="entry name" value="FlaG-like"/>
    <property type="match status" value="1"/>
</dbReference>
<keyword evidence="3" id="KW-1185">Reference proteome</keyword>
<keyword evidence="2" id="KW-0966">Cell projection</keyword>
<dbReference type="AlphaFoldDB" id="A0A553GY85"/>
<reference evidence="2 3" key="1">
    <citation type="submission" date="2019-07" db="EMBL/GenBank/DDBJ databases">
        <title>Pseudomonas mangiferae sp. nov., isolated from bark of mango tree in Thailand.</title>
        <authorList>
            <person name="Srisuk N."/>
            <person name="Anurat P."/>
        </authorList>
    </citation>
    <scope>NUCLEOTIDE SEQUENCE [LARGE SCALE GENOMIC DNA]</scope>
    <source>
        <strain evidence="2 3">DMKU_BBB3-04</strain>
    </source>
</reference>
<accession>A0A553GY85</accession>
<dbReference type="EMBL" id="VJOY01000008">
    <property type="protein sequence ID" value="TRX74454.1"/>
    <property type="molecule type" value="Genomic_DNA"/>
</dbReference>
<dbReference type="SUPFAM" id="SSF160214">
    <property type="entry name" value="FlaG-like"/>
    <property type="match status" value="1"/>
</dbReference>
<evidence type="ECO:0000256" key="1">
    <source>
        <dbReference type="SAM" id="MobiDB-lite"/>
    </source>
</evidence>
<keyword evidence="2" id="KW-0282">Flagellum</keyword>
<organism evidence="2 3">
    <name type="scientific">Pseudomonas mangiferae</name>
    <dbReference type="NCBI Taxonomy" id="2593654"/>
    <lineage>
        <taxon>Bacteria</taxon>
        <taxon>Pseudomonadati</taxon>
        <taxon>Pseudomonadota</taxon>
        <taxon>Gammaproteobacteria</taxon>
        <taxon>Pseudomonadales</taxon>
        <taxon>Pseudomonadaceae</taxon>
        <taxon>Pseudomonas</taxon>
    </lineage>
</organism>
<dbReference type="Proteomes" id="UP000315235">
    <property type="component" value="Unassembled WGS sequence"/>
</dbReference>
<name>A0A553GY85_9PSED</name>
<dbReference type="RefSeq" id="WP_143488782.1">
    <property type="nucleotide sequence ID" value="NZ_VJOY01000008.1"/>
</dbReference>
<dbReference type="InterPro" id="IPR005186">
    <property type="entry name" value="FlaG"/>
</dbReference>
<comment type="caution">
    <text evidence="2">The sequence shown here is derived from an EMBL/GenBank/DDBJ whole genome shotgun (WGS) entry which is preliminary data.</text>
</comment>
<keyword evidence="2" id="KW-0969">Cilium</keyword>
<evidence type="ECO:0000313" key="3">
    <source>
        <dbReference type="Proteomes" id="UP000315235"/>
    </source>
</evidence>
<dbReference type="PANTHER" id="PTHR37166:SF1">
    <property type="entry name" value="PROTEIN FLAG"/>
    <property type="match status" value="1"/>
</dbReference>
<gene>
    <name evidence="2" type="ORF">FM069_13000</name>
</gene>
<dbReference type="InterPro" id="IPR035924">
    <property type="entry name" value="FlaG-like_sf"/>
</dbReference>
<protein>
    <submittedName>
        <fullName evidence="2">Flagellar protein FlaG</fullName>
    </submittedName>
</protein>
<sequence>MDVANITGLSTFKASTPTLPVATGLSLTPGQTDAGLKSQDGSSKRDASQEEVKGAVADIQSFVQNVNRYLAFNVDESSGDIVVKVMDADSGQLIRQIPSEEVLRLAERLDDVRSLMFETKA</sequence>
<dbReference type="OrthoDB" id="5741693at2"/>